<keyword evidence="4" id="KW-1185">Reference proteome</keyword>
<feature type="compositionally biased region" description="Basic and acidic residues" evidence="1">
    <location>
        <begin position="129"/>
        <end position="144"/>
    </location>
</feature>
<gene>
    <name evidence="3" type="ORF">K1F36_15470</name>
</gene>
<protein>
    <submittedName>
        <fullName evidence="3">Conjugative transposon protein TraM</fullName>
    </submittedName>
</protein>
<dbReference type="EMBL" id="JAHZSV010000026">
    <property type="protein sequence ID" value="MBW8201225.1"/>
    <property type="molecule type" value="Genomic_DNA"/>
</dbReference>
<reference evidence="3 4" key="1">
    <citation type="submission" date="2021-08" db="EMBL/GenBank/DDBJ databases">
        <title>Muricauda profundi sp. nov., a marine bacterium isolated from deep seawater of the Mariana Trench.</title>
        <authorList>
            <person name="Wei Y."/>
        </authorList>
    </citation>
    <scope>NUCLEOTIDE SEQUENCE [LARGE SCALE GENOMIC DNA]</scope>
    <source>
        <strain evidence="3 4">W52</strain>
    </source>
</reference>
<accession>A0ABS7EUD4</accession>
<dbReference type="Proteomes" id="UP001196136">
    <property type="component" value="Unassembled WGS sequence"/>
</dbReference>
<name>A0ABS7EUD4_9FLAO</name>
<dbReference type="InterPro" id="IPR055407">
    <property type="entry name" value="TraM_C"/>
</dbReference>
<proteinExistence type="predicted"/>
<dbReference type="Pfam" id="PF12508">
    <property type="entry name" value="Transposon_TraM"/>
    <property type="match status" value="1"/>
</dbReference>
<organism evidence="3 4">
    <name type="scientific">Flagellimonas abyssi</name>
    <dbReference type="NCBI Taxonomy" id="2864871"/>
    <lineage>
        <taxon>Bacteria</taxon>
        <taxon>Pseudomonadati</taxon>
        <taxon>Bacteroidota</taxon>
        <taxon>Flavobacteriia</taxon>
        <taxon>Flavobacteriales</taxon>
        <taxon>Flavobacteriaceae</taxon>
        <taxon>Flagellimonas</taxon>
    </lineage>
</organism>
<feature type="domain" description="Conjugative transposon TraM C-terminal" evidence="2">
    <location>
        <begin position="180"/>
        <end position="310"/>
    </location>
</feature>
<sequence>MKVEKNKIVFAAVILCVVLFIVGYAMMALGGDEEPSIDINQIPVPELGEEQEQYKTKLEALDAIKEERQTNAPSIYDEGLLDSTGVYDPDLMEKKKMRIIDSIYNEGRIDYSEGTYRNPKTGKVALGNTKRDTASTSKKVDDKDPSIEVKELGLEHQLFFASDPMEQPLEMNGTTNAQILVRVDGTQTVRQHYRLRMRLLEDVMINGTVIPRNTAIYGFVSFKPNRAMIAINNIDHSPVKLAAYDFQDGGEGIYVVNSFRAEAGKEVVGDAIDGINIGGVPQVRGIKSLFQRDNRLVKVTVMDNYQLILKVLKGQ</sequence>
<evidence type="ECO:0000259" key="2">
    <source>
        <dbReference type="Pfam" id="PF12508"/>
    </source>
</evidence>
<feature type="region of interest" description="Disordered" evidence="1">
    <location>
        <begin position="120"/>
        <end position="144"/>
    </location>
</feature>
<evidence type="ECO:0000256" key="1">
    <source>
        <dbReference type="SAM" id="MobiDB-lite"/>
    </source>
</evidence>
<evidence type="ECO:0000313" key="3">
    <source>
        <dbReference type="EMBL" id="MBW8201225.1"/>
    </source>
</evidence>
<evidence type="ECO:0000313" key="4">
    <source>
        <dbReference type="Proteomes" id="UP001196136"/>
    </source>
</evidence>
<dbReference type="RefSeq" id="WP_220114659.1">
    <property type="nucleotide sequence ID" value="NZ_JAHZSV010000026.1"/>
</dbReference>
<comment type="caution">
    <text evidence="3">The sequence shown here is derived from an EMBL/GenBank/DDBJ whole genome shotgun (WGS) entry which is preliminary data.</text>
</comment>